<dbReference type="EMBL" id="JAEEGA010000007">
    <property type="protein sequence ID" value="MBP1041636.1"/>
    <property type="molecule type" value="Genomic_DNA"/>
</dbReference>
<comment type="caution">
    <text evidence="1">The sequence shown here is derived from an EMBL/GenBank/DDBJ whole genome shotgun (WGS) entry which is preliminary data.</text>
</comment>
<dbReference type="Proteomes" id="UP000674938">
    <property type="component" value="Unassembled WGS sequence"/>
</dbReference>
<evidence type="ECO:0000313" key="1">
    <source>
        <dbReference type="EMBL" id="MBP1041636.1"/>
    </source>
</evidence>
<organism evidence="1 2">
    <name type="scientific">Vagococcus allomyrinae</name>
    <dbReference type="NCBI Taxonomy" id="2794353"/>
    <lineage>
        <taxon>Bacteria</taxon>
        <taxon>Bacillati</taxon>
        <taxon>Bacillota</taxon>
        <taxon>Bacilli</taxon>
        <taxon>Lactobacillales</taxon>
        <taxon>Enterococcaceae</taxon>
        <taxon>Vagococcus</taxon>
    </lineage>
</organism>
<evidence type="ECO:0000313" key="2">
    <source>
        <dbReference type="Proteomes" id="UP000674938"/>
    </source>
</evidence>
<keyword evidence="2" id="KW-1185">Reference proteome</keyword>
<accession>A0A940SW22</accession>
<reference evidence="1" key="1">
    <citation type="submission" date="2020-12" db="EMBL/GenBank/DDBJ databases">
        <title>Vagococcus allomyrinae sp. nov. and Enterococcus lavae sp. nov., isolated from the larvae of Allomyrina dichotoma.</title>
        <authorList>
            <person name="Lee S.D."/>
        </authorList>
    </citation>
    <scope>NUCLEOTIDE SEQUENCE</scope>
    <source>
        <strain evidence="1">BWB3-3</strain>
    </source>
</reference>
<name>A0A940SW22_9ENTE</name>
<sequence length="79" mass="8973">MFQNTGKLIFDSVEDKTSAKGNPYRIVHIIDPLDYQRLEYFADNDLKVNCVKGEECTLVLKATRQGYSTNMTALAVNKK</sequence>
<dbReference type="AlphaFoldDB" id="A0A940SW22"/>
<gene>
    <name evidence="1" type="ORF">I6N95_11520</name>
</gene>
<proteinExistence type="predicted"/>
<protein>
    <submittedName>
        <fullName evidence="1">Uncharacterized protein</fullName>
    </submittedName>
</protein>